<keyword evidence="2" id="KW-1185">Reference proteome</keyword>
<organism evidence="1 2">
    <name type="scientific">Methylobacterium radiotolerans</name>
    <dbReference type="NCBI Taxonomy" id="31998"/>
    <lineage>
        <taxon>Bacteria</taxon>
        <taxon>Pseudomonadati</taxon>
        <taxon>Pseudomonadota</taxon>
        <taxon>Alphaproteobacteria</taxon>
        <taxon>Hyphomicrobiales</taxon>
        <taxon>Methylobacteriaceae</taxon>
        <taxon>Methylobacterium</taxon>
    </lineage>
</organism>
<dbReference type="Proteomes" id="UP001549119">
    <property type="component" value="Unassembled WGS sequence"/>
</dbReference>
<evidence type="ECO:0000313" key="2">
    <source>
        <dbReference type="Proteomes" id="UP001549119"/>
    </source>
</evidence>
<protein>
    <submittedName>
        <fullName evidence="1">Uncharacterized protein</fullName>
    </submittedName>
</protein>
<proteinExistence type="predicted"/>
<name>A0ABV2NTZ0_9HYPH</name>
<sequence>MTYEPVEGGDAWTRALLFSADNQWAGFADSWVGDGGTDRFTYVSGPRTWRDEPPAEPTREQLLEMLDNVSAAARNLMIQFGGQLYRDDAAQRRQLVDEARALCDGLIRGEVA</sequence>
<gene>
    <name evidence="1" type="ORF">ABIC20_007392</name>
</gene>
<reference evidence="1 2" key="1">
    <citation type="submission" date="2024-06" db="EMBL/GenBank/DDBJ databases">
        <title>Genomics of switchgrass bacterial isolates.</title>
        <authorList>
            <person name="Shade A."/>
        </authorList>
    </citation>
    <scope>NUCLEOTIDE SEQUENCE [LARGE SCALE GENOMIC DNA]</scope>
    <source>
        <strain evidence="1 2">PvP084</strain>
    </source>
</reference>
<dbReference type="EMBL" id="JBEPNW010000008">
    <property type="protein sequence ID" value="MET3870007.1"/>
    <property type="molecule type" value="Genomic_DNA"/>
</dbReference>
<accession>A0ABV2NTZ0</accession>
<comment type="caution">
    <text evidence="1">The sequence shown here is derived from an EMBL/GenBank/DDBJ whole genome shotgun (WGS) entry which is preliminary data.</text>
</comment>
<evidence type="ECO:0000313" key="1">
    <source>
        <dbReference type="EMBL" id="MET3870007.1"/>
    </source>
</evidence>